<dbReference type="EMBL" id="QFNN01000091">
    <property type="protein sequence ID" value="PZO88425.1"/>
    <property type="molecule type" value="Genomic_DNA"/>
</dbReference>
<keyword evidence="2" id="KW-0472">Membrane</keyword>
<dbReference type="AlphaFoldDB" id="A0A2W5BZE2"/>
<reference evidence="3 4" key="1">
    <citation type="submission" date="2017-08" db="EMBL/GenBank/DDBJ databases">
        <title>Infants hospitalized years apart are colonized by the same room-sourced microbial strains.</title>
        <authorList>
            <person name="Brooks B."/>
            <person name="Olm M.R."/>
            <person name="Firek B.A."/>
            <person name="Baker R."/>
            <person name="Thomas B.C."/>
            <person name="Morowitz M.J."/>
            <person name="Banfield J.F."/>
        </authorList>
    </citation>
    <scope>NUCLEOTIDE SEQUENCE [LARGE SCALE GENOMIC DNA]</scope>
    <source>
        <strain evidence="3">S2_018_000_R2_101</strain>
    </source>
</reference>
<comment type="similarity">
    <text evidence="1">Belongs to the sodium:galactoside symporter (TC 2.A.2) family.</text>
</comment>
<feature type="transmembrane region" description="Helical" evidence="2">
    <location>
        <begin position="437"/>
        <end position="456"/>
    </location>
</feature>
<feature type="transmembrane region" description="Helical" evidence="2">
    <location>
        <begin position="345"/>
        <end position="369"/>
    </location>
</feature>
<gene>
    <name evidence="3" type="ORF">DI623_12715</name>
</gene>
<dbReference type="SUPFAM" id="SSF103473">
    <property type="entry name" value="MFS general substrate transporter"/>
    <property type="match status" value="1"/>
</dbReference>
<organism evidence="3 4">
    <name type="scientific">Sphingomonas sanxanigenens</name>
    <dbReference type="NCBI Taxonomy" id="397260"/>
    <lineage>
        <taxon>Bacteria</taxon>
        <taxon>Pseudomonadati</taxon>
        <taxon>Pseudomonadota</taxon>
        <taxon>Alphaproteobacteria</taxon>
        <taxon>Sphingomonadales</taxon>
        <taxon>Sphingomonadaceae</taxon>
        <taxon>Sphingomonas</taxon>
    </lineage>
</organism>
<dbReference type="GO" id="GO:0008643">
    <property type="term" value="P:carbohydrate transport"/>
    <property type="evidence" value="ECO:0007669"/>
    <property type="project" value="InterPro"/>
</dbReference>
<feature type="transmembrane region" description="Helical" evidence="2">
    <location>
        <begin position="285"/>
        <end position="303"/>
    </location>
</feature>
<feature type="transmembrane region" description="Helical" evidence="2">
    <location>
        <begin position="315"/>
        <end position="333"/>
    </location>
</feature>
<proteinExistence type="inferred from homology"/>
<dbReference type="InterPro" id="IPR036259">
    <property type="entry name" value="MFS_trans_sf"/>
</dbReference>
<dbReference type="Pfam" id="PF13347">
    <property type="entry name" value="MFS_2"/>
    <property type="match status" value="1"/>
</dbReference>
<evidence type="ECO:0000313" key="3">
    <source>
        <dbReference type="EMBL" id="PZO88425.1"/>
    </source>
</evidence>
<name>A0A2W5BZE2_9SPHN</name>
<keyword evidence="2" id="KW-1133">Transmembrane helix</keyword>
<evidence type="ECO:0000313" key="4">
    <source>
        <dbReference type="Proteomes" id="UP000249066"/>
    </source>
</evidence>
<accession>A0A2W5BZE2</accession>
<feature type="transmembrane region" description="Helical" evidence="2">
    <location>
        <begin position="390"/>
        <end position="417"/>
    </location>
</feature>
<dbReference type="GO" id="GO:0015293">
    <property type="term" value="F:symporter activity"/>
    <property type="evidence" value="ECO:0007669"/>
    <property type="project" value="InterPro"/>
</dbReference>
<dbReference type="PANTHER" id="PTHR11328:SF24">
    <property type="entry name" value="MAJOR FACILITATOR SUPERFAMILY (MFS) PROFILE DOMAIN-CONTAINING PROTEIN"/>
    <property type="match status" value="1"/>
</dbReference>
<feature type="transmembrane region" description="Helical" evidence="2">
    <location>
        <begin position="88"/>
        <end position="105"/>
    </location>
</feature>
<dbReference type="InterPro" id="IPR039672">
    <property type="entry name" value="MFS_2"/>
</dbReference>
<evidence type="ECO:0000256" key="1">
    <source>
        <dbReference type="ARBA" id="ARBA00009617"/>
    </source>
</evidence>
<protein>
    <submittedName>
        <fullName evidence="3">Sodium:melibiose symporter</fullName>
    </submittedName>
</protein>
<feature type="transmembrane region" description="Helical" evidence="2">
    <location>
        <begin position="117"/>
        <end position="136"/>
    </location>
</feature>
<sequence length="499" mass="53403">MSAALGSGTARRVPLPTKLAYGFGAIAYGIKDNGFQVFLLLFYNQVVGLPADTVGLAIMAALFVDAFVDPAIGVLSDRTHSRWGRRHPWLYASAIPIALSWVLLWNPPSPDTMPTVVYLFLIAILVRTAISTNEVPSVAMVPELTRDYHERTAVIRYRYLLGWAGGLVMLMLAYGWLLAPPHGAPTGPLAPAGYRHFALLGAVIMFVSVIGSALGTHRRMAHTPQTRIHEATLRETFRGIAHALGNRAFLILMAAGIFAYVNQGISFAMSNYLLSFVWRFKPGDFLTYAVVLFAGVFAAFFIVTPIAHALGKKGAAALLSVVSSFFATIPYWARLAGVFPRPGDAAMLPVFFLCVGLATGFGVCIMMLGGSMMADVVEASEERTGRRDEGLFYAGFLFMQKCTSGLGIFGASLIIAFAGLPAQAVAGQVAEDILDRVMIGFAGATIVIGCVSALIFTRFPFGRAEHEARLAKLAVAASDNVPEKGGNPQISGLVDSDLG</sequence>
<evidence type="ECO:0000256" key="2">
    <source>
        <dbReference type="SAM" id="Phobius"/>
    </source>
</evidence>
<feature type="transmembrane region" description="Helical" evidence="2">
    <location>
        <begin position="55"/>
        <end position="76"/>
    </location>
</feature>
<dbReference type="GO" id="GO:0005886">
    <property type="term" value="C:plasma membrane"/>
    <property type="evidence" value="ECO:0007669"/>
    <property type="project" value="TreeGrafter"/>
</dbReference>
<comment type="caution">
    <text evidence="3">The sequence shown here is derived from an EMBL/GenBank/DDBJ whole genome shotgun (WGS) entry which is preliminary data.</text>
</comment>
<keyword evidence="2" id="KW-0812">Transmembrane</keyword>
<feature type="transmembrane region" description="Helical" evidence="2">
    <location>
        <begin position="248"/>
        <end position="273"/>
    </location>
</feature>
<feature type="transmembrane region" description="Helical" evidence="2">
    <location>
        <begin position="157"/>
        <end position="177"/>
    </location>
</feature>
<dbReference type="PANTHER" id="PTHR11328">
    <property type="entry name" value="MAJOR FACILITATOR SUPERFAMILY DOMAIN-CONTAINING PROTEIN"/>
    <property type="match status" value="1"/>
</dbReference>
<feature type="transmembrane region" description="Helical" evidence="2">
    <location>
        <begin position="197"/>
        <end position="215"/>
    </location>
</feature>
<dbReference type="Gene3D" id="1.20.1250.20">
    <property type="entry name" value="MFS general substrate transporter like domains"/>
    <property type="match status" value="1"/>
</dbReference>
<feature type="transmembrane region" description="Helical" evidence="2">
    <location>
        <begin position="20"/>
        <end position="43"/>
    </location>
</feature>
<dbReference type="Proteomes" id="UP000249066">
    <property type="component" value="Unassembled WGS sequence"/>
</dbReference>